<feature type="compositionally biased region" description="Basic residues" evidence="1">
    <location>
        <begin position="155"/>
        <end position="164"/>
    </location>
</feature>
<dbReference type="InterPro" id="IPR054722">
    <property type="entry name" value="PolX-like_BBD"/>
</dbReference>
<dbReference type="Pfam" id="PF22936">
    <property type="entry name" value="Pol_BBD"/>
    <property type="match status" value="1"/>
</dbReference>
<feature type="signal peptide" evidence="2">
    <location>
        <begin position="1"/>
        <end position="19"/>
    </location>
</feature>
<evidence type="ECO:0000313" key="4">
    <source>
        <dbReference type="Proteomes" id="UP000504603"/>
    </source>
</evidence>
<dbReference type="Proteomes" id="UP000504603">
    <property type="component" value="Unplaced"/>
</dbReference>
<evidence type="ECO:0000256" key="2">
    <source>
        <dbReference type="SAM" id="SignalP"/>
    </source>
</evidence>
<protein>
    <submittedName>
        <fullName evidence="5">Uncharacterized protein LOC111019908</fullName>
    </submittedName>
</protein>
<feature type="region of interest" description="Disordered" evidence="1">
    <location>
        <begin position="132"/>
        <end position="166"/>
    </location>
</feature>
<dbReference type="PANTHER" id="PTHR47592">
    <property type="entry name" value="PBF68 PROTEIN"/>
    <property type="match status" value="1"/>
</dbReference>
<feature type="domain" description="Retrovirus-related Pol polyprotein from transposon TNT 1-94-like beta-barrel" evidence="3">
    <location>
        <begin position="232"/>
        <end position="272"/>
    </location>
</feature>
<reference evidence="5" key="1">
    <citation type="submission" date="2025-08" db="UniProtKB">
        <authorList>
            <consortium name="RefSeq"/>
        </authorList>
    </citation>
    <scope>IDENTIFICATION</scope>
    <source>
        <strain evidence="5">OHB3-1</strain>
    </source>
</reference>
<dbReference type="PANTHER" id="PTHR47592:SF27">
    <property type="entry name" value="OS08G0421700 PROTEIN"/>
    <property type="match status" value="1"/>
</dbReference>
<gene>
    <name evidence="5" type="primary">LOC111019908</name>
</gene>
<proteinExistence type="predicted"/>
<keyword evidence="2" id="KW-0732">Signal</keyword>
<sequence>MIFFLTILNLAHILKEVCPTTPLEAITPETEATKQAWLHSDFLCRNYILSCLDDILYNVYCNAFDTSRQLWEALDKKYKLEDAGLVINEPFQVAAVIEKLPSAWREFKFYLKHKRKKLSMKNLTVKLRIEEDNRKGDKEPQKVEAKAHIDEASRHHPKKQHSKTKNVNLGLRNDANKRIRGIYCVCGKSGHIAANFRHKKGQSSNNQANIVEHDNLITVISEVNMTFDTKGWWIDTGATRHVCGDKSLFTTYEMLDGSDKQYMGNASTASVEDS</sequence>
<name>A0A6J1DE03_MOMCH</name>
<evidence type="ECO:0000256" key="1">
    <source>
        <dbReference type="SAM" id="MobiDB-lite"/>
    </source>
</evidence>
<dbReference type="RefSeq" id="XP_022152118.1">
    <property type="nucleotide sequence ID" value="XM_022296426.1"/>
</dbReference>
<evidence type="ECO:0000259" key="3">
    <source>
        <dbReference type="Pfam" id="PF22936"/>
    </source>
</evidence>
<dbReference type="KEGG" id="mcha:111019908"/>
<feature type="compositionally biased region" description="Basic and acidic residues" evidence="1">
    <location>
        <begin position="132"/>
        <end position="154"/>
    </location>
</feature>
<dbReference type="AlphaFoldDB" id="A0A6J1DE03"/>
<dbReference type="GeneID" id="111019908"/>
<dbReference type="OrthoDB" id="2596766at2759"/>
<organism evidence="4 5">
    <name type="scientific">Momordica charantia</name>
    <name type="common">Bitter gourd</name>
    <name type="synonym">Balsam pear</name>
    <dbReference type="NCBI Taxonomy" id="3673"/>
    <lineage>
        <taxon>Eukaryota</taxon>
        <taxon>Viridiplantae</taxon>
        <taxon>Streptophyta</taxon>
        <taxon>Embryophyta</taxon>
        <taxon>Tracheophyta</taxon>
        <taxon>Spermatophyta</taxon>
        <taxon>Magnoliopsida</taxon>
        <taxon>eudicotyledons</taxon>
        <taxon>Gunneridae</taxon>
        <taxon>Pentapetalae</taxon>
        <taxon>rosids</taxon>
        <taxon>fabids</taxon>
        <taxon>Cucurbitales</taxon>
        <taxon>Cucurbitaceae</taxon>
        <taxon>Momordiceae</taxon>
        <taxon>Momordica</taxon>
    </lineage>
</organism>
<accession>A0A6J1DE03</accession>
<keyword evidence="4" id="KW-1185">Reference proteome</keyword>
<evidence type="ECO:0000313" key="5">
    <source>
        <dbReference type="RefSeq" id="XP_022152118.1"/>
    </source>
</evidence>
<feature type="chain" id="PRO_5026888570" evidence="2">
    <location>
        <begin position="20"/>
        <end position="274"/>
    </location>
</feature>